<dbReference type="Pfam" id="PF13540">
    <property type="entry name" value="RCC1_2"/>
    <property type="match status" value="2"/>
</dbReference>
<dbReference type="Gene3D" id="1.20.1280.50">
    <property type="match status" value="1"/>
</dbReference>
<dbReference type="PROSITE" id="PS00626">
    <property type="entry name" value="RCC1_2"/>
    <property type="match status" value="1"/>
</dbReference>
<name>A0AAD5EB58_UMBRA</name>
<evidence type="ECO:0000313" key="4">
    <source>
        <dbReference type="EMBL" id="KAI8579680.1"/>
    </source>
</evidence>
<reference evidence="4" key="1">
    <citation type="submission" date="2021-06" db="EMBL/GenBank/DDBJ databases">
        <authorList>
            <consortium name="DOE Joint Genome Institute"/>
            <person name="Mondo S.J."/>
            <person name="Amses K.R."/>
            <person name="Simmons D.R."/>
            <person name="Longcore J.E."/>
            <person name="Seto K."/>
            <person name="Alves G.H."/>
            <person name="Bonds A.E."/>
            <person name="Quandt C.A."/>
            <person name="Davis W.J."/>
            <person name="Chang Y."/>
            <person name="Letcher P.M."/>
            <person name="Powell M.J."/>
            <person name="Kuo A."/>
            <person name="Labutti K."/>
            <person name="Pangilinan J."/>
            <person name="Andreopoulos W."/>
            <person name="Tritt A."/>
            <person name="Riley R."/>
            <person name="Hundley H."/>
            <person name="Johnson J."/>
            <person name="Lipzen A."/>
            <person name="Barry K."/>
            <person name="Berbee M.L."/>
            <person name="Buchler N.E."/>
            <person name="Grigoriev I.V."/>
            <person name="Spatafora J.W."/>
            <person name="Stajich J.E."/>
            <person name="James T.Y."/>
        </authorList>
    </citation>
    <scope>NUCLEOTIDE SEQUENCE</scope>
    <source>
        <strain evidence="4">AG</strain>
    </source>
</reference>
<dbReference type="SUPFAM" id="SSF50985">
    <property type="entry name" value="RCC1/BLIP-II"/>
    <property type="match status" value="1"/>
</dbReference>
<dbReference type="Pfam" id="PF12937">
    <property type="entry name" value="F-box-like"/>
    <property type="match status" value="1"/>
</dbReference>
<dbReference type="Proteomes" id="UP001206595">
    <property type="component" value="Unassembled WGS sequence"/>
</dbReference>
<organism evidence="4 5">
    <name type="scientific">Umbelopsis ramanniana AG</name>
    <dbReference type="NCBI Taxonomy" id="1314678"/>
    <lineage>
        <taxon>Eukaryota</taxon>
        <taxon>Fungi</taxon>
        <taxon>Fungi incertae sedis</taxon>
        <taxon>Mucoromycota</taxon>
        <taxon>Mucoromycotina</taxon>
        <taxon>Umbelopsidomycetes</taxon>
        <taxon>Umbelopsidales</taxon>
        <taxon>Umbelopsidaceae</taxon>
        <taxon>Umbelopsis</taxon>
    </lineage>
</organism>
<feature type="repeat" description="RCC1" evidence="2">
    <location>
        <begin position="137"/>
        <end position="190"/>
    </location>
</feature>
<dbReference type="RefSeq" id="XP_051444684.1">
    <property type="nucleotide sequence ID" value="XM_051589022.1"/>
</dbReference>
<dbReference type="PANTHER" id="PTHR22870">
    <property type="entry name" value="REGULATOR OF CHROMOSOME CONDENSATION"/>
    <property type="match status" value="1"/>
</dbReference>
<dbReference type="PROSITE" id="PS50012">
    <property type="entry name" value="RCC1_3"/>
    <property type="match status" value="3"/>
</dbReference>
<feature type="domain" description="F-box" evidence="3">
    <location>
        <begin position="3"/>
        <end position="50"/>
    </location>
</feature>
<dbReference type="EMBL" id="MU620918">
    <property type="protein sequence ID" value="KAI8579680.1"/>
    <property type="molecule type" value="Genomic_DNA"/>
</dbReference>
<dbReference type="InterPro" id="IPR009091">
    <property type="entry name" value="RCC1/BLIP-II"/>
</dbReference>
<keyword evidence="1" id="KW-0677">Repeat</keyword>
<dbReference type="InterPro" id="IPR001810">
    <property type="entry name" value="F-box_dom"/>
</dbReference>
<evidence type="ECO:0000259" key="3">
    <source>
        <dbReference type="Pfam" id="PF12937"/>
    </source>
</evidence>
<sequence length="486" mass="54004">MNITDLPVDLLIQDLCPRLDFHSLIALSATCKQFQTFCTDEAIWKKLVLREFHIPVYATFRNRGWKEIYSKLHDPVVYTWGEGTYYRLGHKQREVLGRARNVQGDEDTPRELEALRGKKIIDIVAGGWSFHALDRDGNVWVWGMLQAEWPISRGVSQQPIKTPTLVQLPQGVKIASISCGRSHAIGLSTEGKVYHWNHIKKVQEILLPNTSSRVIQVSGNWGYSSLLTAAGEIFIVPQPENAEDDEVPILTSEAQGLGITLRNYISDAQAMGQEVNAIPGDMFVQIASMESDTLALSRKGKVYKFGTGQLIERETEEEEERLGEGPPVFLSNPAATGGELFHYSSPDQKNIVDSDGNLTMFISSFFHNFAVYTLDGAVKLGTAQTNAEDEPTTRPELNSNICKVTFGDYHSGALTNDGDLLTWGSFSRGALGHGSAGLPRRNIPNRYAMMAPEPEINPRKIEALQDMFVFAASFGGWHSACLAFRR</sequence>
<dbReference type="InterPro" id="IPR051210">
    <property type="entry name" value="Ub_ligase/GEF_domain"/>
</dbReference>
<proteinExistence type="predicted"/>
<evidence type="ECO:0000256" key="2">
    <source>
        <dbReference type="PROSITE-ProRule" id="PRU00235"/>
    </source>
</evidence>
<protein>
    <recommendedName>
        <fullName evidence="3">F-box domain-containing protein</fullName>
    </recommendedName>
</protein>
<keyword evidence="5" id="KW-1185">Reference proteome</keyword>
<dbReference type="Pfam" id="PF00415">
    <property type="entry name" value="RCC1"/>
    <property type="match status" value="1"/>
</dbReference>
<feature type="repeat" description="RCC1" evidence="2">
    <location>
        <begin position="418"/>
        <end position="485"/>
    </location>
</feature>
<dbReference type="PANTHER" id="PTHR22870:SF408">
    <property type="entry name" value="OS09G0560450 PROTEIN"/>
    <property type="match status" value="1"/>
</dbReference>
<dbReference type="InterPro" id="IPR036047">
    <property type="entry name" value="F-box-like_dom_sf"/>
</dbReference>
<feature type="repeat" description="RCC1" evidence="2">
    <location>
        <begin position="75"/>
        <end position="136"/>
    </location>
</feature>
<dbReference type="GeneID" id="75914367"/>
<accession>A0AAD5EB58</accession>
<evidence type="ECO:0000313" key="5">
    <source>
        <dbReference type="Proteomes" id="UP001206595"/>
    </source>
</evidence>
<comment type="caution">
    <text evidence="4">The sequence shown here is derived from an EMBL/GenBank/DDBJ whole genome shotgun (WGS) entry which is preliminary data.</text>
</comment>
<dbReference type="InterPro" id="IPR000408">
    <property type="entry name" value="Reg_chr_condens"/>
</dbReference>
<reference evidence="4" key="2">
    <citation type="journal article" date="2022" name="Proc. Natl. Acad. Sci. U.S.A.">
        <title>Diploid-dominant life cycles characterize the early evolution of Fungi.</title>
        <authorList>
            <person name="Amses K.R."/>
            <person name="Simmons D.R."/>
            <person name="Longcore J.E."/>
            <person name="Mondo S.J."/>
            <person name="Seto K."/>
            <person name="Jeronimo G.H."/>
            <person name="Bonds A.E."/>
            <person name="Quandt C.A."/>
            <person name="Davis W.J."/>
            <person name="Chang Y."/>
            <person name="Federici B.A."/>
            <person name="Kuo A."/>
            <person name="LaButti K."/>
            <person name="Pangilinan J."/>
            <person name="Andreopoulos W."/>
            <person name="Tritt A."/>
            <person name="Riley R."/>
            <person name="Hundley H."/>
            <person name="Johnson J."/>
            <person name="Lipzen A."/>
            <person name="Barry K."/>
            <person name="Lang B.F."/>
            <person name="Cuomo C.A."/>
            <person name="Buchler N.E."/>
            <person name="Grigoriev I.V."/>
            <person name="Spatafora J.W."/>
            <person name="Stajich J.E."/>
            <person name="James T.Y."/>
        </authorList>
    </citation>
    <scope>NUCLEOTIDE SEQUENCE</scope>
    <source>
        <strain evidence="4">AG</strain>
    </source>
</reference>
<dbReference type="Gene3D" id="2.130.10.30">
    <property type="entry name" value="Regulator of chromosome condensation 1/beta-lactamase-inhibitor protein II"/>
    <property type="match status" value="2"/>
</dbReference>
<evidence type="ECO:0000256" key="1">
    <source>
        <dbReference type="ARBA" id="ARBA00022737"/>
    </source>
</evidence>
<dbReference type="AlphaFoldDB" id="A0AAD5EB58"/>
<gene>
    <name evidence="4" type="ORF">K450DRAFT_240997</name>
</gene>
<dbReference type="SUPFAM" id="SSF81383">
    <property type="entry name" value="F-box domain"/>
    <property type="match status" value="1"/>
</dbReference>